<sequence>MTPEQITWAYPLCTELTNMVKGRNEVSLVKNAPASISNSGGHLTL</sequence>
<dbReference type="Proteomes" id="UP000199048">
    <property type="component" value="Unassembled WGS sequence"/>
</dbReference>
<dbReference type="RefSeq" id="WP_167367916.1">
    <property type="nucleotide sequence ID" value="NZ_FOTK01000110.1"/>
</dbReference>
<organism evidence="1 2">
    <name type="scientific">Methylobacterium pseudosasicola</name>
    <dbReference type="NCBI Taxonomy" id="582667"/>
    <lineage>
        <taxon>Bacteria</taxon>
        <taxon>Pseudomonadati</taxon>
        <taxon>Pseudomonadota</taxon>
        <taxon>Alphaproteobacteria</taxon>
        <taxon>Hyphomicrobiales</taxon>
        <taxon>Methylobacteriaceae</taxon>
        <taxon>Methylobacterium</taxon>
    </lineage>
</organism>
<name>A0A1I4VMF6_9HYPH</name>
<dbReference type="STRING" id="582667.SAMN05192568_11103"/>
<accession>A0A1I4VMF6</accession>
<evidence type="ECO:0000313" key="1">
    <source>
        <dbReference type="EMBL" id="SFN02441.1"/>
    </source>
</evidence>
<dbReference type="AlphaFoldDB" id="A0A1I4VMF6"/>
<keyword evidence="2" id="KW-1185">Reference proteome</keyword>
<gene>
    <name evidence="1" type="ORF">SAMN05192568_11103</name>
</gene>
<evidence type="ECO:0000313" key="2">
    <source>
        <dbReference type="Proteomes" id="UP000199048"/>
    </source>
</evidence>
<reference evidence="2" key="1">
    <citation type="submission" date="2016-10" db="EMBL/GenBank/DDBJ databases">
        <authorList>
            <person name="Varghese N."/>
            <person name="Submissions S."/>
        </authorList>
    </citation>
    <scope>NUCLEOTIDE SEQUENCE [LARGE SCALE GENOMIC DNA]</scope>
    <source>
        <strain evidence="2">BL36</strain>
    </source>
</reference>
<dbReference type="EMBL" id="FOTK01000110">
    <property type="protein sequence ID" value="SFN02441.1"/>
    <property type="molecule type" value="Genomic_DNA"/>
</dbReference>
<proteinExistence type="predicted"/>
<protein>
    <submittedName>
        <fullName evidence="1">Uncharacterized protein</fullName>
    </submittedName>
</protein>